<name>A0A0C9VTN7_SPHS4</name>
<evidence type="ECO:0000313" key="3">
    <source>
        <dbReference type="Proteomes" id="UP000054279"/>
    </source>
</evidence>
<dbReference type="HOGENOM" id="CLU_2039565_0_0_1"/>
<dbReference type="Proteomes" id="UP000054279">
    <property type="component" value="Unassembled WGS sequence"/>
</dbReference>
<proteinExistence type="predicted"/>
<reference evidence="2 3" key="1">
    <citation type="submission" date="2014-06" db="EMBL/GenBank/DDBJ databases">
        <title>Evolutionary Origins and Diversification of the Mycorrhizal Mutualists.</title>
        <authorList>
            <consortium name="DOE Joint Genome Institute"/>
            <consortium name="Mycorrhizal Genomics Consortium"/>
            <person name="Kohler A."/>
            <person name="Kuo A."/>
            <person name="Nagy L.G."/>
            <person name="Floudas D."/>
            <person name="Copeland A."/>
            <person name="Barry K.W."/>
            <person name="Cichocki N."/>
            <person name="Veneault-Fourrey C."/>
            <person name="LaButti K."/>
            <person name="Lindquist E.A."/>
            <person name="Lipzen A."/>
            <person name="Lundell T."/>
            <person name="Morin E."/>
            <person name="Murat C."/>
            <person name="Riley R."/>
            <person name="Ohm R."/>
            <person name="Sun H."/>
            <person name="Tunlid A."/>
            <person name="Henrissat B."/>
            <person name="Grigoriev I.V."/>
            <person name="Hibbett D.S."/>
            <person name="Martin F."/>
        </authorList>
    </citation>
    <scope>NUCLEOTIDE SEQUENCE [LARGE SCALE GENOMIC DNA]</scope>
    <source>
        <strain evidence="2 3">SS14</strain>
    </source>
</reference>
<keyword evidence="1" id="KW-0812">Transmembrane</keyword>
<feature type="transmembrane region" description="Helical" evidence="1">
    <location>
        <begin position="100"/>
        <end position="120"/>
    </location>
</feature>
<accession>A0A0C9VTN7</accession>
<sequence>MITRDGRIRELYKKEEGELEHQRPFPSYHHHPLFFSPPPPPLPSPILFDIHDCHPSLPSTSSSHFLVVFDITATFHSEFKYSVRWVQLPLVLIPIVLRRFLYPYMAPWLFFGIVQGLGAAM</sequence>
<dbReference type="AlphaFoldDB" id="A0A0C9VTN7"/>
<keyword evidence="1" id="KW-1133">Transmembrane helix</keyword>
<gene>
    <name evidence="2" type="ORF">M422DRAFT_255408</name>
</gene>
<evidence type="ECO:0000313" key="2">
    <source>
        <dbReference type="EMBL" id="KIJ41501.1"/>
    </source>
</evidence>
<organism evidence="2 3">
    <name type="scientific">Sphaerobolus stellatus (strain SS14)</name>
    <dbReference type="NCBI Taxonomy" id="990650"/>
    <lineage>
        <taxon>Eukaryota</taxon>
        <taxon>Fungi</taxon>
        <taxon>Dikarya</taxon>
        <taxon>Basidiomycota</taxon>
        <taxon>Agaricomycotina</taxon>
        <taxon>Agaricomycetes</taxon>
        <taxon>Phallomycetidae</taxon>
        <taxon>Geastrales</taxon>
        <taxon>Sphaerobolaceae</taxon>
        <taxon>Sphaerobolus</taxon>
    </lineage>
</organism>
<protein>
    <submittedName>
        <fullName evidence="2">Uncharacterized protein</fullName>
    </submittedName>
</protein>
<keyword evidence="3" id="KW-1185">Reference proteome</keyword>
<keyword evidence="1" id="KW-0472">Membrane</keyword>
<evidence type="ECO:0000256" key="1">
    <source>
        <dbReference type="SAM" id="Phobius"/>
    </source>
</evidence>
<dbReference type="EMBL" id="KN837136">
    <property type="protein sequence ID" value="KIJ41501.1"/>
    <property type="molecule type" value="Genomic_DNA"/>
</dbReference>